<accession>A0A7J4ISY8</accession>
<proteinExistence type="predicted"/>
<dbReference type="Proteomes" id="UP000683213">
    <property type="component" value="Unassembled WGS sequence"/>
</dbReference>
<sequence length="357" mass="39398">MKVLSVVGARPQFIKEKPLSVELRKKCDEVLVHTGQHYDREMSRIFFDELKIPEPDYNLGIGSDTSARQIARMIAALGKVLRKEKPDAVVVFGDTNSTTAGALAASAAGIQLAHIEAGMRSFNLEMPEEINRVITDNVSQLLFAPTKTAVKNLEREKLSGKIFLVGDVMFDAFRQNIGIAEKKSKVLEDKCLERKKFFYLTVHRASNTDIKRNLAGILGAVTAIEGTVFFPVHPRTGKALKEHGLMEKLKKSENIVLSKPVGYLDSLVLTKNAVKVLTDSGGLQKEAFFAGTPCVSLREEKEWVETFHGNWNILAGTSKEKIVRAVRARTSGKKGAFFGNGHAAKRIVKIITGLDSY</sequence>
<comment type="caution">
    <text evidence="2">The sequence shown here is derived from an EMBL/GenBank/DDBJ whole genome shotgun (WGS) entry which is preliminary data.</text>
</comment>
<reference evidence="3" key="3">
    <citation type="submission" date="2021-05" db="EMBL/GenBank/DDBJ databases">
        <title>Protein family content uncovers lineage relationships and bacterial pathway maintenance mechanisms in DPANN archaea.</title>
        <authorList>
            <person name="Castelle C.J."/>
            <person name="Meheust R."/>
            <person name="Jaffe A.L."/>
            <person name="Seitz K."/>
            <person name="Gong X."/>
            <person name="Baker B.J."/>
            <person name="Banfield J.F."/>
        </authorList>
    </citation>
    <scope>NUCLEOTIDE SEQUENCE</scope>
    <source>
        <strain evidence="3">RIFCSPHIGHO2_01_FULL_GW2011_AR10_43_9</strain>
    </source>
</reference>
<dbReference type="PANTHER" id="PTHR43174:SF1">
    <property type="entry name" value="UDP-N-ACETYLGLUCOSAMINE 2-EPIMERASE"/>
    <property type="match status" value="1"/>
</dbReference>
<dbReference type="SUPFAM" id="SSF53756">
    <property type="entry name" value="UDP-Glycosyltransferase/glycogen phosphorylase"/>
    <property type="match status" value="1"/>
</dbReference>
<name>A0A7J4ISY8_9ARCH</name>
<dbReference type="Proteomes" id="UP000577419">
    <property type="component" value="Unassembled WGS sequence"/>
</dbReference>
<protein>
    <submittedName>
        <fullName evidence="2">UDP-N-acetylglucosamine 2-epimerase (Non-hydrolyzing)</fullName>
        <ecNumber evidence="2">5.1.3.14</ecNumber>
    </submittedName>
</protein>
<dbReference type="CDD" id="cd03786">
    <property type="entry name" value="GTB_UDP-GlcNAc_2-Epimerase"/>
    <property type="match status" value="1"/>
</dbReference>
<dbReference type="AlphaFoldDB" id="A0A7J4ISY8"/>
<dbReference type="PANTHER" id="PTHR43174">
    <property type="entry name" value="UDP-N-ACETYLGLUCOSAMINE 2-EPIMERASE"/>
    <property type="match status" value="1"/>
</dbReference>
<reference evidence="4" key="1">
    <citation type="journal article" date="2020" name="bioRxiv">
        <title>A rank-normalized archaeal taxonomy based on genome phylogeny resolves widespread incomplete and uneven classifications.</title>
        <authorList>
            <person name="Rinke C."/>
            <person name="Chuvochina M."/>
            <person name="Mussig A.J."/>
            <person name="Chaumeil P.-A."/>
            <person name="Waite D.W."/>
            <person name="Whitman W.B."/>
            <person name="Parks D.H."/>
            <person name="Hugenholtz P."/>
        </authorList>
    </citation>
    <scope>NUCLEOTIDE SEQUENCE [LARGE SCALE GENOMIC DNA]</scope>
</reference>
<dbReference type="EC" id="5.1.3.14" evidence="2"/>
<evidence type="ECO:0000313" key="4">
    <source>
        <dbReference type="Proteomes" id="UP000577419"/>
    </source>
</evidence>
<dbReference type="InterPro" id="IPR029767">
    <property type="entry name" value="WecB-like"/>
</dbReference>
<dbReference type="NCBIfam" id="TIGR00236">
    <property type="entry name" value="wecB"/>
    <property type="match status" value="1"/>
</dbReference>
<dbReference type="GO" id="GO:0008761">
    <property type="term" value="F:UDP-N-acetylglucosamine 2-epimerase activity"/>
    <property type="evidence" value="ECO:0007669"/>
    <property type="project" value="UniProtKB-EC"/>
</dbReference>
<evidence type="ECO:0000259" key="1">
    <source>
        <dbReference type="Pfam" id="PF02350"/>
    </source>
</evidence>
<organism evidence="2 4">
    <name type="scientific">Candidatus Iainarchaeum sp</name>
    <dbReference type="NCBI Taxonomy" id="3101447"/>
    <lineage>
        <taxon>Archaea</taxon>
        <taxon>Candidatus Iainarchaeota</taxon>
        <taxon>Candidatus Iainarchaeia</taxon>
        <taxon>Candidatus Iainarchaeales</taxon>
        <taxon>Candidatus Iainarchaeaceae</taxon>
        <taxon>Candidatus Iainarchaeum</taxon>
    </lineage>
</organism>
<dbReference type="Gene3D" id="3.40.50.2000">
    <property type="entry name" value="Glycogen Phosphorylase B"/>
    <property type="match status" value="2"/>
</dbReference>
<reference evidence="3" key="2">
    <citation type="submission" date="2021-03" db="EMBL/GenBank/DDBJ databases">
        <authorList>
            <person name="Jaffe A."/>
        </authorList>
    </citation>
    <scope>NUCLEOTIDE SEQUENCE</scope>
    <source>
        <strain evidence="3">RIFCSPHIGHO2_01_FULL_GW2011_AR10_43_9</strain>
    </source>
</reference>
<keyword evidence="2" id="KW-0413">Isomerase</keyword>
<dbReference type="EMBL" id="JAGVWF010000009">
    <property type="protein sequence ID" value="MBS3058940.1"/>
    <property type="molecule type" value="Genomic_DNA"/>
</dbReference>
<feature type="domain" description="UDP-N-acetylglucosamine 2-epimerase" evidence="1">
    <location>
        <begin position="24"/>
        <end position="351"/>
    </location>
</feature>
<gene>
    <name evidence="2" type="primary">wecB</name>
    <name evidence="2" type="ORF">HA237_04645</name>
    <name evidence="3" type="ORF">J4224_00765</name>
</gene>
<dbReference type="Pfam" id="PF02350">
    <property type="entry name" value="Epimerase_2"/>
    <property type="match status" value="1"/>
</dbReference>
<evidence type="ECO:0000313" key="2">
    <source>
        <dbReference type="EMBL" id="HIH08631.1"/>
    </source>
</evidence>
<evidence type="ECO:0000313" key="3">
    <source>
        <dbReference type="EMBL" id="MBS3058940.1"/>
    </source>
</evidence>
<dbReference type="EMBL" id="DUFG01000021">
    <property type="protein sequence ID" value="HIH08631.1"/>
    <property type="molecule type" value="Genomic_DNA"/>
</dbReference>
<dbReference type="InterPro" id="IPR003331">
    <property type="entry name" value="UDP_GlcNAc_Epimerase_2_dom"/>
</dbReference>